<dbReference type="PROSITE" id="PS00662">
    <property type="entry name" value="T2SP_E"/>
    <property type="match status" value="1"/>
</dbReference>
<dbReference type="Pfam" id="PF05157">
    <property type="entry name" value="MshEN"/>
    <property type="match status" value="1"/>
</dbReference>
<dbReference type="EMBL" id="SNXS01000018">
    <property type="protein sequence ID" value="TDP59541.1"/>
    <property type="molecule type" value="Genomic_DNA"/>
</dbReference>
<evidence type="ECO:0000259" key="4">
    <source>
        <dbReference type="PROSITE" id="PS00662"/>
    </source>
</evidence>
<feature type="domain" description="Bacterial type II secretion system protein E" evidence="4">
    <location>
        <begin position="410"/>
        <end position="424"/>
    </location>
</feature>
<dbReference type="InterPro" id="IPR001482">
    <property type="entry name" value="T2SS/T4SS_dom"/>
</dbReference>
<gene>
    <name evidence="5" type="ORF">DES47_11812</name>
</gene>
<dbReference type="InterPro" id="IPR003593">
    <property type="entry name" value="AAA+_ATPase"/>
</dbReference>
<dbReference type="InterPro" id="IPR007831">
    <property type="entry name" value="T2SS_GspE_N"/>
</dbReference>
<evidence type="ECO:0000256" key="3">
    <source>
        <dbReference type="ARBA" id="ARBA00022840"/>
    </source>
</evidence>
<dbReference type="PANTHER" id="PTHR30258">
    <property type="entry name" value="TYPE II SECRETION SYSTEM PROTEIN GSPE-RELATED"/>
    <property type="match status" value="1"/>
</dbReference>
<evidence type="ECO:0000313" key="6">
    <source>
        <dbReference type="Proteomes" id="UP000295361"/>
    </source>
</evidence>
<proteinExistence type="inferred from homology"/>
<dbReference type="Pfam" id="PF00437">
    <property type="entry name" value="T2SSE"/>
    <property type="match status" value="1"/>
</dbReference>
<dbReference type="CDD" id="cd01129">
    <property type="entry name" value="PulE-GspE-like"/>
    <property type="match status" value="1"/>
</dbReference>
<name>A0A4R6QB07_9BURK</name>
<dbReference type="GO" id="GO:0016887">
    <property type="term" value="F:ATP hydrolysis activity"/>
    <property type="evidence" value="ECO:0007669"/>
    <property type="project" value="TreeGrafter"/>
</dbReference>
<keyword evidence="2" id="KW-0547">Nucleotide-binding</keyword>
<dbReference type="FunFam" id="3.40.50.300:FF:000398">
    <property type="entry name" value="Type IV pilus assembly ATPase PilB"/>
    <property type="match status" value="1"/>
</dbReference>
<accession>A0A4R6QB07</accession>
<keyword evidence="3" id="KW-0067">ATP-binding</keyword>
<dbReference type="PANTHER" id="PTHR30258:SF13">
    <property type="entry name" value="SECRETION PATHWAY ATPASE-RELATED"/>
    <property type="match status" value="1"/>
</dbReference>
<evidence type="ECO:0000313" key="5">
    <source>
        <dbReference type="EMBL" id="TDP59541.1"/>
    </source>
</evidence>
<evidence type="ECO:0000256" key="2">
    <source>
        <dbReference type="ARBA" id="ARBA00022741"/>
    </source>
</evidence>
<dbReference type="RefSeq" id="WP_243748491.1">
    <property type="nucleotide sequence ID" value="NZ_SNXS01000018.1"/>
</dbReference>
<evidence type="ECO:0000256" key="1">
    <source>
        <dbReference type="ARBA" id="ARBA00006611"/>
    </source>
</evidence>
<dbReference type="SMART" id="SM00382">
    <property type="entry name" value="AAA"/>
    <property type="match status" value="1"/>
</dbReference>
<keyword evidence="6" id="KW-1185">Reference proteome</keyword>
<dbReference type="GO" id="GO:0005524">
    <property type="term" value="F:ATP binding"/>
    <property type="evidence" value="ECO:0007669"/>
    <property type="project" value="UniProtKB-KW"/>
</dbReference>
<comment type="similarity">
    <text evidence="1">Belongs to the GSP E family.</text>
</comment>
<dbReference type="Gene3D" id="3.30.450.90">
    <property type="match status" value="1"/>
</dbReference>
<sequence>MKSASIAAPRKEVHKGRLSWREMLRWLLEDGLIDEAQVQRTEQRFGAADTSMHGLVRLSHANLTRLADGKSLDLDLLTEWLARRAGLPHLRIDPLKSDVGRIGDIMSAGYAEARRSLPVLVGLTEVTVATCEPFDLDWVGQIESHTRKRVILAVANPLEIQRYTTEFFTLARSVRAAQKSGESNQPASFEQLVELGRNNKALDANDQGVVQVVDWLWQYAFDQRASDIHLEPRRDTGVIRFRIDGVLHTVYRLPPTVLSAMTSRIKLLGRMDVVEKRRPLDGRIKTRNPVGDEVEMRLSTLPTAFGEKMVMRIFDPDTTVKDTAALGFASHEAKRWNELTARAHGIILVTGPTGSGKTTTLYSTLKRLATDEVNVCTIEDPIEMIESAFNQTQVQNVLDFGFAEGLRALMRQDPDIIMVGEIRDLETAEMAIQAALTGHLVFSTLHTNDAASAITRLTDLGVPGYLISATVIGVLAQRLVRTLCEACKEPDPDTTRDSLNELVKHWRMNGGVKPYRPVGCIECRNTGYRGRAGLYELLTVSEAVKATLHPTPDLTALRRQAMQEGLRPLRLAGAMKVAEGLTTVEEVLRSTPGWEA</sequence>
<dbReference type="Proteomes" id="UP000295361">
    <property type="component" value="Unassembled WGS sequence"/>
</dbReference>
<comment type="caution">
    <text evidence="5">The sequence shown here is derived from an EMBL/GenBank/DDBJ whole genome shotgun (WGS) entry which is preliminary data.</text>
</comment>
<protein>
    <submittedName>
        <fullName evidence="5">General secretion pathway protein E</fullName>
    </submittedName>
</protein>
<dbReference type="GO" id="GO:0005886">
    <property type="term" value="C:plasma membrane"/>
    <property type="evidence" value="ECO:0007669"/>
    <property type="project" value="TreeGrafter"/>
</dbReference>
<organism evidence="5 6">
    <name type="scientific">Roseateles toxinivorans</name>
    <dbReference type="NCBI Taxonomy" id="270368"/>
    <lineage>
        <taxon>Bacteria</taxon>
        <taxon>Pseudomonadati</taxon>
        <taxon>Pseudomonadota</taxon>
        <taxon>Betaproteobacteria</taxon>
        <taxon>Burkholderiales</taxon>
        <taxon>Sphaerotilaceae</taxon>
        <taxon>Roseateles</taxon>
    </lineage>
</organism>
<dbReference type="InterPro" id="IPR027417">
    <property type="entry name" value="P-loop_NTPase"/>
</dbReference>
<dbReference type="SUPFAM" id="SSF160246">
    <property type="entry name" value="EspE N-terminal domain-like"/>
    <property type="match status" value="1"/>
</dbReference>
<dbReference type="InParanoid" id="A0A4R6QB07"/>
<reference evidence="5 6" key="1">
    <citation type="submission" date="2019-03" db="EMBL/GenBank/DDBJ databases">
        <title>Genomic Encyclopedia of Type Strains, Phase IV (KMG-IV): sequencing the most valuable type-strain genomes for metagenomic binning, comparative biology and taxonomic classification.</title>
        <authorList>
            <person name="Goeker M."/>
        </authorList>
    </citation>
    <scope>NUCLEOTIDE SEQUENCE [LARGE SCALE GENOMIC DNA]</scope>
    <source>
        <strain evidence="5 6">DSM 16998</strain>
    </source>
</reference>
<dbReference type="SUPFAM" id="SSF52540">
    <property type="entry name" value="P-loop containing nucleoside triphosphate hydrolases"/>
    <property type="match status" value="1"/>
</dbReference>
<dbReference type="Gene3D" id="3.40.50.300">
    <property type="entry name" value="P-loop containing nucleotide triphosphate hydrolases"/>
    <property type="match status" value="1"/>
</dbReference>
<dbReference type="AlphaFoldDB" id="A0A4R6QB07"/>
<dbReference type="InterPro" id="IPR037257">
    <property type="entry name" value="T2SS_E_N_sf"/>
</dbReference>